<dbReference type="PANTHER" id="PTHR43649:SF33">
    <property type="entry name" value="POLYGALACTURONAN_RHAMNOGALACTURONAN-BINDING PROTEIN YTCQ"/>
    <property type="match status" value="1"/>
</dbReference>
<feature type="region of interest" description="Disordered" evidence="6">
    <location>
        <begin position="25"/>
        <end position="57"/>
    </location>
</feature>
<dbReference type="Gene3D" id="3.40.190.10">
    <property type="entry name" value="Periplasmic binding protein-like II"/>
    <property type="match status" value="2"/>
</dbReference>
<protein>
    <submittedName>
        <fullName evidence="8">Carbohydrate ABC transporter substrate-binding protein, CUT1 family</fullName>
    </submittedName>
</protein>
<dbReference type="Proteomes" id="UP000198565">
    <property type="component" value="Unassembled WGS sequence"/>
</dbReference>
<dbReference type="EMBL" id="FOTR01000003">
    <property type="protein sequence ID" value="SFL67647.1"/>
    <property type="molecule type" value="Genomic_DNA"/>
</dbReference>
<evidence type="ECO:0000256" key="2">
    <source>
        <dbReference type="ARBA" id="ARBA00022729"/>
    </source>
</evidence>
<feature type="chain" id="PRO_5039188870" evidence="7">
    <location>
        <begin position="21"/>
        <end position="517"/>
    </location>
</feature>
<keyword evidence="1" id="KW-1003">Cell membrane</keyword>
<sequence>MSNWKKLMGIILLLLFVVLAACSSDSTTESGDNTASDDDSSQEETDNGEGEEAESEEAYSFTIMANLHTPEVPNEKVLEEIEGATNTDLEIQWVPDNNYEDRLNTAFATNSLPEAVFLKNQATFIQFRDAMEDEQFWEVGQYLDQFENLSKLKENVLDNTRVNGNLYTLYQGRPLSRQGLIYRKDWAENLGLEAPTTTDEFMEMARAFTEDDPDGNGKDDTFGVTDRSDLIYGAFKTVSSWFGTPNNWGEQDGQLLPEFMFDEYKQTMDFFREMHENEYINQDFPVTSKTDQQEFFKNGTAGMYVGSMGDVGSLKNDAEAINPDVEFDVHNQIAGPDGEFGVWAIPGYGSLLMFPKSSVKTEEDLLKILEFYDQLMSPEVMNTAYWGIEGEHYEVVEDSALPTDDQALFDREVKPYQAIEIGEPESNGRYEGHFEYEVKAKSEELFKDNENYLIEDPTVPLYSETFVNDGSRLQAIITDATYNYILGQIDEAGFDEAVENWKSQGGDAIIEEYNASE</sequence>
<evidence type="ECO:0000256" key="3">
    <source>
        <dbReference type="ARBA" id="ARBA00023136"/>
    </source>
</evidence>
<evidence type="ECO:0000256" key="5">
    <source>
        <dbReference type="ARBA" id="ARBA00023288"/>
    </source>
</evidence>
<dbReference type="STRING" id="334253.SAMN04487943_10353"/>
<name>A0A1I4JN63_9BACI</name>
<feature type="compositionally biased region" description="Polar residues" evidence="6">
    <location>
        <begin position="25"/>
        <end position="34"/>
    </location>
</feature>
<reference evidence="9" key="1">
    <citation type="submission" date="2016-10" db="EMBL/GenBank/DDBJ databases">
        <authorList>
            <person name="Varghese N."/>
            <person name="Submissions S."/>
        </authorList>
    </citation>
    <scope>NUCLEOTIDE SEQUENCE [LARGE SCALE GENOMIC DNA]</scope>
    <source>
        <strain evidence="9">CGMCC 1.4250</strain>
    </source>
</reference>
<evidence type="ECO:0000313" key="8">
    <source>
        <dbReference type="EMBL" id="SFL67647.1"/>
    </source>
</evidence>
<dbReference type="InterPro" id="IPR006059">
    <property type="entry name" value="SBP"/>
</dbReference>
<dbReference type="OrthoDB" id="9787283at2"/>
<keyword evidence="9" id="KW-1185">Reference proteome</keyword>
<dbReference type="AlphaFoldDB" id="A0A1I4JN63"/>
<dbReference type="SUPFAM" id="SSF53850">
    <property type="entry name" value="Periplasmic binding protein-like II"/>
    <property type="match status" value="1"/>
</dbReference>
<keyword evidence="3" id="KW-0472">Membrane</keyword>
<gene>
    <name evidence="8" type="ORF">SAMN04487943_10353</name>
</gene>
<dbReference type="Pfam" id="PF01547">
    <property type="entry name" value="SBP_bac_1"/>
    <property type="match status" value="1"/>
</dbReference>
<evidence type="ECO:0000256" key="6">
    <source>
        <dbReference type="SAM" id="MobiDB-lite"/>
    </source>
</evidence>
<feature type="signal peptide" evidence="7">
    <location>
        <begin position="1"/>
        <end position="20"/>
    </location>
</feature>
<evidence type="ECO:0000256" key="7">
    <source>
        <dbReference type="SAM" id="SignalP"/>
    </source>
</evidence>
<proteinExistence type="predicted"/>
<dbReference type="InterPro" id="IPR050490">
    <property type="entry name" value="Bact_solute-bd_prot1"/>
</dbReference>
<feature type="compositionally biased region" description="Acidic residues" evidence="6">
    <location>
        <begin position="35"/>
        <end position="57"/>
    </location>
</feature>
<organism evidence="8 9">
    <name type="scientific">Gracilibacillus orientalis</name>
    <dbReference type="NCBI Taxonomy" id="334253"/>
    <lineage>
        <taxon>Bacteria</taxon>
        <taxon>Bacillati</taxon>
        <taxon>Bacillota</taxon>
        <taxon>Bacilli</taxon>
        <taxon>Bacillales</taxon>
        <taxon>Bacillaceae</taxon>
        <taxon>Gracilibacillus</taxon>
    </lineage>
</organism>
<evidence type="ECO:0000313" key="9">
    <source>
        <dbReference type="Proteomes" id="UP000198565"/>
    </source>
</evidence>
<keyword evidence="5" id="KW-0449">Lipoprotein</keyword>
<keyword evidence="4" id="KW-0564">Palmitate</keyword>
<dbReference type="PANTHER" id="PTHR43649">
    <property type="entry name" value="ARABINOSE-BINDING PROTEIN-RELATED"/>
    <property type="match status" value="1"/>
</dbReference>
<evidence type="ECO:0000256" key="4">
    <source>
        <dbReference type="ARBA" id="ARBA00023139"/>
    </source>
</evidence>
<accession>A0A1I4JN63</accession>
<dbReference type="PROSITE" id="PS51257">
    <property type="entry name" value="PROKAR_LIPOPROTEIN"/>
    <property type="match status" value="1"/>
</dbReference>
<dbReference type="CDD" id="cd13580">
    <property type="entry name" value="PBP2_AlgQ_like_1"/>
    <property type="match status" value="1"/>
</dbReference>
<evidence type="ECO:0000256" key="1">
    <source>
        <dbReference type="ARBA" id="ARBA00022475"/>
    </source>
</evidence>
<keyword evidence="2 7" id="KW-0732">Signal</keyword>